<dbReference type="EMBL" id="JANHOG010000237">
    <property type="protein sequence ID" value="KAJ3556479.1"/>
    <property type="molecule type" value="Genomic_DNA"/>
</dbReference>
<evidence type="ECO:0000313" key="2">
    <source>
        <dbReference type="Proteomes" id="UP001148662"/>
    </source>
</evidence>
<organism evidence="1 2">
    <name type="scientific">Phlebia brevispora</name>
    <dbReference type="NCBI Taxonomy" id="194682"/>
    <lineage>
        <taxon>Eukaryota</taxon>
        <taxon>Fungi</taxon>
        <taxon>Dikarya</taxon>
        <taxon>Basidiomycota</taxon>
        <taxon>Agaricomycotina</taxon>
        <taxon>Agaricomycetes</taxon>
        <taxon>Polyporales</taxon>
        <taxon>Meruliaceae</taxon>
        <taxon>Phlebia</taxon>
    </lineage>
</organism>
<keyword evidence="2" id="KW-1185">Reference proteome</keyword>
<sequence>MSTTTPEAGPSGRTSTSDAPHGPIQLFDTHLRFLGDSYLSFFQERKRIEEAYVEALLKLHRRCKTTDIYLNGGHDVPYTTRKAWDEVRDNVEREADTRKAFLESLSVEVINPLIALKDTQERIRKRIREDLKEAVAAHNDYAENVYPKLQRSYLRKAQDAEESKVTVTVPPPLSPSAIYEHNPLAIPKGTGSAPVRPMVTAPQPLRPLDRRPSGSVAPARARSPSTSTALQDLAHQGTITPLGVLSRSLSHSVGKKQLNQLITFLDKGGNIKDTGRGAEALRNVRAKREAEDADKEYRKAVHWLETLRLRRVKILESGYKSLESFVHESAGTMKKVLEHYSDDLTATSVTQTQLCGHARRMVDKINPEQDTAVISNSIPQLLATQTPKPMYYQNYSVGECRDLIFGVSLVDYATAKGLGEGDIPKIVRICIKEIDERGLDAEGLYRVPGRYTSVLELQHKIERNEDEFEFIPSIDDVYVVSALLKLYLRELPEPLFKFPLQDRIQHTEDLESHIANDFRLLRSKLRRLPAIHQATLKALVEHLARVASHSEKNKMDAKNLAIIFGSVVFGEEEVPKGGDLLSVQTWKDSLMEDLIIHANVLFQSNASPPLPPAPAGEPVPSLSYGTVHTRVSEMPVQPRRRTPSPPTRVQDAFVAPALPRSMQGSESHSALTEDFAPQMPARPTNSIHPSLRSGPMSGSPARQSLPPPPRNPQWYDETITYAHINPPVSTNVPSVPSSPSRRPRGPPSPLPPLKSPWSDSQPSVSSGLPPLNLPTSATLDQLSILENAHIISLDEPTSAPSSLTTFASAITPSSSTSSVMRIPPDAAHTAKTDDTRFPQGDVQSFLPELKLP</sequence>
<reference evidence="1" key="1">
    <citation type="submission" date="2022-07" db="EMBL/GenBank/DDBJ databases">
        <title>Genome Sequence of Phlebia brevispora.</title>
        <authorList>
            <person name="Buettner E."/>
        </authorList>
    </citation>
    <scope>NUCLEOTIDE SEQUENCE</scope>
    <source>
        <strain evidence="1">MPL23</strain>
    </source>
</reference>
<protein>
    <submittedName>
        <fullName evidence="1">Uncharacterized protein</fullName>
    </submittedName>
</protein>
<comment type="caution">
    <text evidence="1">The sequence shown here is derived from an EMBL/GenBank/DDBJ whole genome shotgun (WGS) entry which is preliminary data.</text>
</comment>
<dbReference type="Proteomes" id="UP001148662">
    <property type="component" value="Unassembled WGS sequence"/>
</dbReference>
<proteinExistence type="predicted"/>
<name>A0ACC1T9L1_9APHY</name>
<accession>A0ACC1T9L1</accession>
<evidence type="ECO:0000313" key="1">
    <source>
        <dbReference type="EMBL" id="KAJ3556479.1"/>
    </source>
</evidence>
<gene>
    <name evidence="1" type="ORF">NM688_g2008</name>
</gene>